<dbReference type="Proteomes" id="UP000321367">
    <property type="component" value="Unassembled WGS sequence"/>
</dbReference>
<organism evidence="2 3">
    <name type="scientific">Gillisia hiemivivida</name>
    <dbReference type="NCBI Taxonomy" id="291190"/>
    <lineage>
        <taxon>Bacteria</taxon>
        <taxon>Pseudomonadati</taxon>
        <taxon>Bacteroidota</taxon>
        <taxon>Flavobacteriia</taxon>
        <taxon>Flavobacteriales</taxon>
        <taxon>Flavobacteriaceae</taxon>
        <taxon>Gillisia</taxon>
    </lineage>
</organism>
<feature type="domain" description="Chorismate-utilising enzyme C-terminal" evidence="1">
    <location>
        <begin position="323"/>
        <end position="369"/>
    </location>
</feature>
<protein>
    <submittedName>
        <fullName evidence="2">Isochorismate synthase</fullName>
    </submittedName>
</protein>
<feature type="domain" description="Chorismate-utilising enzyme C-terminal" evidence="1">
    <location>
        <begin position="102"/>
        <end position="307"/>
    </location>
</feature>
<dbReference type="SUPFAM" id="SSF56322">
    <property type="entry name" value="ADC synthase"/>
    <property type="match status" value="1"/>
</dbReference>
<dbReference type="PANTHER" id="PTHR42839">
    <property type="entry name" value="ISOCHORISMATE SYNTHASE ENTC"/>
    <property type="match status" value="1"/>
</dbReference>
<reference evidence="2 3" key="1">
    <citation type="submission" date="2019-08" db="EMBL/GenBank/DDBJ databases">
        <title>Genome sequence of Gillisia hiemivivida IC154 (type strain).</title>
        <authorList>
            <person name="Bowman J.P."/>
        </authorList>
    </citation>
    <scope>NUCLEOTIDE SEQUENCE [LARGE SCALE GENOMIC DNA]</scope>
    <source>
        <strain evidence="2 3">IC154</strain>
    </source>
</reference>
<gene>
    <name evidence="2" type="ORF">ES724_05550</name>
</gene>
<evidence type="ECO:0000313" key="3">
    <source>
        <dbReference type="Proteomes" id="UP000321367"/>
    </source>
</evidence>
<proteinExistence type="predicted"/>
<evidence type="ECO:0000259" key="1">
    <source>
        <dbReference type="Pfam" id="PF00425"/>
    </source>
</evidence>
<sequence length="377" mass="42447">MNVSDFFQLLEQTLEEGKAMVSYRLPGKESVQLLSQTRSGSFRIKDFAESGFIFSPFKNTENPLFIPEKESIKTVLAFFNSTNADLDSTEKTATDFNAKAKSDHINLVRIGVETIKKTELKKVVLSRKELQKVSISASEIFQNLLSLYPNAFVYIWSHPETGVWIGATPETLLKTERTKFSTMALAGTRKLQNFSENDWTQKEIVEQQIVTDSIVFKLKELGHTDETLKVSETYTSEAGSLLHLRTDISGTVKNNTTEIGAIIKALHPTPAICGLPTKAAYKFINDHENYDREFYTGYLGLLNMTTAIKRSSRTRNQENQAYSSIRKDSSIFVNLRCLKFNDGEVEIYVGGGITKDSDPTSEWEETVNKTRTIKAAL</sequence>
<dbReference type="Gene3D" id="3.60.120.10">
    <property type="entry name" value="Anthranilate synthase"/>
    <property type="match status" value="1"/>
</dbReference>
<dbReference type="Pfam" id="PF00425">
    <property type="entry name" value="Chorismate_bind"/>
    <property type="match status" value="2"/>
</dbReference>
<name>A0A5C6ZUF8_9FLAO</name>
<dbReference type="OrthoDB" id="9806579at2"/>
<evidence type="ECO:0000313" key="2">
    <source>
        <dbReference type="EMBL" id="TXD94476.1"/>
    </source>
</evidence>
<dbReference type="EMBL" id="VORY01000004">
    <property type="protein sequence ID" value="TXD94476.1"/>
    <property type="molecule type" value="Genomic_DNA"/>
</dbReference>
<dbReference type="InterPro" id="IPR005801">
    <property type="entry name" value="ADC_synthase"/>
</dbReference>
<dbReference type="PANTHER" id="PTHR42839:SF2">
    <property type="entry name" value="ISOCHORISMATE SYNTHASE ENTC"/>
    <property type="match status" value="1"/>
</dbReference>
<dbReference type="AlphaFoldDB" id="A0A5C6ZUF8"/>
<keyword evidence="3" id="KW-1185">Reference proteome</keyword>
<dbReference type="InterPro" id="IPR015890">
    <property type="entry name" value="Chorismate_C"/>
</dbReference>
<comment type="caution">
    <text evidence="2">The sequence shown here is derived from an EMBL/GenBank/DDBJ whole genome shotgun (WGS) entry which is preliminary data.</text>
</comment>
<accession>A0A5C6ZUF8</accession>
<dbReference type="RefSeq" id="WP_146930698.1">
    <property type="nucleotide sequence ID" value="NZ_CBCSHZ010000004.1"/>
</dbReference>